<accession>A0A5D0RDD6</accession>
<dbReference type="EMBL" id="VSKK01000001">
    <property type="protein sequence ID" value="TYB79690.1"/>
    <property type="molecule type" value="Genomic_DNA"/>
</dbReference>
<reference evidence="1 2" key="1">
    <citation type="submission" date="2019-08" db="EMBL/GenBank/DDBJ databases">
        <title>Genomes of Antarctic Bizionia species.</title>
        <authorList>
            <person name="Bowman J.P."/>
        </authorList>
    </citation>
    <scope>NUCLEOTIDE SEQUENCE [LARGE SCALE GENOMIC DNA]</scope>
    <source>
        <strain evidence="1 2">ADA-4</strain>
    </source>
</reference>
<dbReference type="AlphaFoldDB" id="A0A5D0RDD6"/>
<sequence length="127" mass="14738">MSIFHYYNLPGAEFFVFDDFLICQVKEGMEIQPGHNESLEEVIQKHFQGKNIGYISNRVKSYSVDPLIYVETEKIPNLLAIAMIPETEIMRSNAEFEKNFYDKPYEIFDNLSNAIAWVHGIVKKANL</sequence>
<dbReference type="RefSeq" id="WP_148403423.1">
    <property type="nucleotide sequence ID" value="NZ_VSKK01000001.1"/>
</dbReference>
<comment type="caution">
    <text evidence="1">The sequence shown here is derived from an EMBL/GenBank/DDBJ whole genome shotgun (WGS) entry which is preliminary data.</text>
</comment>
<evidence type="ECO:0008006" key="3">
    <source>
        <dbReference type="Google" id="ProtNLM"/>
    </source>
</evidence>
<dbReference type="OrthoDB" id="1144359at2"/>
<dbReference type="Proteomes" id="UP000323720">
    <property type="component" value="Unassembled WGS sequence"/>
</dbReference>
<proteinExistence type="predicted"/>
<gene>
    <name evidence="1" type="ORF">ES674_08045</name>
</gene>
<protein>
    <recommendedName>
        <fullName evidence="3">STAS/SEC14 domain-containing protein</fullName>
    </recommendedName>
</protein>
<name>A0A5D0RDD6_9FLAO</name>
<keyword evidence="2" id="KW-1185">Reference proteome</keyword>
<evidence type="ECO:0000313" key="1">
    <source>
        <dbReference type="EMBL" id="TYB79690.1"/>
    </source>
</evidence>
<organism evidence="1 2">
    <name type="scientific">Bizionia myxarmorum</name>
    <dbReference type="NCBI Taxonomy" id="291186"/>
    <lineage>
        <taxon>Bacteria</taxon>
        <taxon>Pseudomonadati</taxon>
        <taxon>Bacteroidota</taxon>
        <taxon>Flavobacteriia</taxon>
        <taxon>Flavobacteriales</taxon>
        <taxon>Flavobacteriaceae</taxon>
        <taxon>Bizionia</taxon>
    </lineage>
</organism>
<evidence type="ECO:0000313" key="2">
    <source>
        <dbReference type="Proteomes" id="UP000323720"/>
    </source>
</evidence>